<organism evidence="1 2">
    <name type="scientific">Rhizophlyctis rosea</name>
    <dbReference type="NCBI Taxonomy" id="64517"/>
    <lineage>
        <taxon>Eukaryota</taxon>
        <taxon>Fungi</taxon>
        <taxon>Fungi incertae sedis</taxon>
        <taxon>Chytridiomycota</taxon>
        <taxon>Chytridiomycota incertae sedis</taxon>
        <taxon>Chytridiomycetes</taxon>
        <taxon>Rhizophlyctidales</taxon>
        <taxon>Rhizophlyctidaceae</taxon>
        <taxon>Rhizophlyctis</taxon>
    </lineage>
</organism>
<comment type="caution">
    <text evidence="1">The sequence shown here is derived from an EMBL/GenBank/DDBJ whole genome shotgun (WGS) entry which is preliminary data.</text>
</comment>
<dbReference type="Proteomes" id="UP001212841">
    <property type="component" value="Unassembled WGS sequence"/>
</dbReference>
<dbReference type="EMBL" id="JADGJD010000027">
    <property type="protein sequence ID" value="KAJ3056590.1"/>
    <property type="molecule type" value="Genomic_DNA"/>
</dbReference>
<keyword evidence="2" id="KW-1185">Reference proteome</keyword>
<accession>A0AAD5X611</accession>
<name>A0AAD5X611_9FUNG</name>
<proteinExistence type="predicted"/>
<gene>
    <name evidence="1" type="ORF">HK097_005753</name>
</gene>
<reference evidence="1" key="1">
    <citation type="submission" date="2020-05" db="EMBL/GenBank/DDBJ databases">
        <title>Phylogenomic resolution of chytrid fungi.</title>
        <authorList>
            <person name="Stajich J.E."/>
            <person name="Amses K."/>
            <person name="Simmons R."/>
            <person name="Seto K."/>
            <person name="Myers J."/>
            <person name="Bonds A."/>
            <person name="Quandt C.A."/>
            <person name="Barry K."/>
            <person name="Liu P."/>
            <person name="Grigoriev I."/>
            <person name="Longcore J.E."/>
            <person name="James T.Y."/>
        </authorList>
    </citation>
    <scope>NUCLEOTIDE SEQUENCE</scope>
    <source>
        <strain evidence="1">JEL0318</strain>
    </source>
</reference>
<evidence type="ECO:0000313" key="1">
    <source>
        <dbReference type="EMBL" id="KAJ3056590.1"/>
    </source>
</evidence>
<evidence type="ECO:0000313" key="2">
    <source>
        <dbReference type="Proteomes" id="UP001212841"/>
    </source>
</evidence>
<protein>
    <submittedName>
        <fullName evidence="1">Uncharacterized protein</fullName>
    </submittedName>
</protein>
<sequence length="163" mass="19226">MKGDLAMLDKATRVWFDRFLPDPTSPPEDAFDNDYYQQLRYQINGVALNQVLPLPVDEWELSAVDFHCSDILDHLRYKLDDEDRNIPEEQLRKIMWEKRSSVSTKRPMWGEQDTLDKGRLRKVSARDEAEMFWSKCSSSIDTIAKRILRRMWKAETATQRVGD</sequence>
<dbReference type="AlphaFoldDB" id="A0AAD5X611"/>